<keyword evidence="2" id="KW-1185">Reference proteome</keyword>
<gene>
    <name evidence="1" type="ORF">PSON_ATCC_30995.1.T1420133</name>
</gene>
<dbReference type="EMBL" id="CAJJDN010000142">
    <property type="protein sequence ID" value="CAD8123119.1"/>
    <property type="molecule type" value="Genomic_DNA"/>
</dbReference>
<name>A0A8S1R670_9CILI</name>
<organism evidence="1 2">
    <name type="scientific">Paramecium sonneborni</name>
    <dbReference type="NCBI Taxonomy" id="65129"/>
    <lineage>
        <taxon>Eukaryota</taxon>
        <taxon>Sar</taxon>
        <taxon>Alveolata</taxon>
        <taxon>Ciliophora</taxon>
        <taxon>Intramacronucleata</taxon>
        <taxon>Oligohymenophorea</taxon>
        <taxon>Peniculida</taxon>
        <taxon>Parameciidae</taxon>
        <taxon>Paramecium</taxon>
    </lineage>
</organism>
<protein>
    <submittedName>
        <fullName evidence="1">Uncharacterized protein</fullName>
    </submittedName>
</protein>
<sequence length="81" mass="10119">MINFNKCWFNSINKDSVQIMIKMNQRQVSKLKYNWSLFNYLRGIIQFMELREDKNRYLIFSRGIYNEDDKKKVQNELFYNY</sequence>
<reference evidence="1" key="1">
    <citation type="submission" date="2021-01" db="EMBL/GenBank/DDBJ databases">
        <authorList>
            <consortium name="Genoscope - CEA"/>
            <person name="William W."/>
        </authorList>
    </citation>
    <scope>NUCLEOTIDE SEQUENCE</scope>
</reference>
<evidence type="ECO:0000313" key="1">
    <source>
        <dbReference type="EMBL" id="CAD8123119.1"/>
    </source>
</evidence>
<dbReference type="Proteomes" id="UP000692954">
    <property type="component" value="Unassembled WGS sequence"/>
</dbReference>
<comment type="caution">
    <text evidence="1">The sequence shown here is derived from an EMBL/GenBank/DDBJ whole genome shotgun (WGS) entry which is preliminary data.</text>
</comment>
<accession>A0A8S1R670</accession>
<proteinExistence type="predicted"/>
<dbReference type="AlphaFoldDB" id="A0A8S1R670"/>
<evidence type="ECO:0000313" key="2">
    <source>
        <dbReference type="Proteomes" id="UP000692954"/>
    </source>
</evidence>